<organism evidence="2">
    <name type="scientific">Oryza meridionalis</name>
    <dbReference type="NCBI Taxonomy" id="40149"/>
    <lineage>
        <taxon>Eukaryota</taxon>
        <taxon>Viridiplantae</taxon>
        <taxon>Streptophyta</taxon>
        <taxon>Embryophyta</taxon>
        <taxon>Tracheophyta</taxon>
        <taxon>Spermatophyta</taxon>
        <taxon>Magnoliopsida</taxon>
        <taxon>Liliopsida</taxon>
        <taxon>Poales</taxon>
        <taxon>Poaceae</taxon>
        <taxon>BOP clade</taxon>
        <taxon>Oryzoideae</taxon>
        <taxon>Oryzeae</taxon>
        <taxon>Oryzinae</taxon>
        <taxon>Oryza</taxon>
    </lineage>
</organism>
<dbReference type="HOGENOM" id="CLU_1520202_0_0_1"/>
<accession>A0A0E0E1F1</accession>
<evidence type="ECO:0000313" key="3">
    <source>
        <dbReference type="Proteomes" id="UP000008021"/>
    </source>
</evidence>
<dbReference type="Proteomes" id="UP000008021">
    <property type="component" value="Chromosome 6"/>
</dbReference>
<reference evidence="2" key="2">
    <citation type="submission" date="2018-05" db="EMBL/GenBank/DDBJ databases">
        <title>OmerRS3 (Oryza meridionalis Reference Sequence Version 3).</title>
        <authorList>
            <person name="Zhang J."/>
            <person name="Kudrna D."/>
            <person name="Lee S."/>
            <person name="Talag J."/>
            <person name="Welchert J."/>
            <person name="Wing R.A."/>
        </authorList>
    </citation>
    <scope>NUCLEOTIDE SEQUENCE [LARGE SCALE GENOMIC DNA]</scope>
    <source>
        <strain evidence="2">cv. OR44</strain>
    </source>
</reference>
<protein>
    <submittedName>
        <fullName evidence="2">Uncharacterized protein</fullName>
    </submittedName>
</protein>
<dbReference type="Gramene" id="OMERI06G14830.4">
    <property type="protein sequence ID" value="OMERI06G14830.4"/>
    <property type="gene ID" value="OMERI06G14830"/>
</dbReference>
<evidence type="ECO:0000313" key="2">
    <source>
        <dbReference type="EnsemblPlants" id="OMERI06G14830.4"/>
    </source>
</evidence>
<name>A0A0E0E1F1_9ORYZ</name>
<feature type="region of interest" description="Disordered" evidence="1">
    <location>
        <begin position="30"/>
        <end position="49"/>
    </location>
</feature>
<dbReference type="EnsemblPlants" id="OMERI06G14830.4">
    <property type="protein sequence ID" value="OMERI06G14830.4"/>
    <property type="gene ID" value="OMERI06G14830"/>
</dbReference>
<sequence>MGEETVMWQASIGFGGAAVSVSVDKGIISSSESGSGSGSGSGPTRSRSSLLLCRQPSRAPADATTDDVDGLVARRPPVHRFPQGRPAPALHTSFNPSIPDLLFFCASYTHILDRFEAFQVCSIRVAWILAGHLPFINRDRCQWPSPKLTSRPPRNRPLNREMMKEKKMKNVTAMMRF</sequence>
<dbReference type="AlphaFoldDB" id="A0A0E0E1F1"/>
<keyword evidence="3" id="KW-1185">Reference proteome</keyword>
<proteinExistence type="predicted"/>
<reference evidence="2" key="1">
    <citation type="submission" date="2015-04" db="UniProtKB">
        <authorList>
            <consortium name="EnsemblPlants"/>
        </authorList>
    </citation>
    <scope>IDENTIFICATION</scope>
</reference>
<evidence type="ECO:0000256" key="1">
    <source>
        <dbReference type="SAM" id="MobiDB-lite"/>
    </source>
</evidence>